<protein>
    <recommendedName>
        <fullName evidence="3">Protein G12</fullName>
    </recommendedName>
</protein>
<dbReference type="Proteomes" id="UP001152798">
    <property type="component" value="Chromosome 4"/>
</dbReference>
<proteinExistence type="predicted"/>
<evidence type="ECO:0008006" key="3">
    <source>
        <dbReference type="Google" id="ProtNLM"/>
    </source>
</evidence>
<organism evidence="1 2">
    <name type="scientific">Nezara viridula</name>
    <name type="common">Southern green stink bug</name>
    <name type="synonym">Cimex viridulus</name>
    <dbReference type="NCBI Taxonomy" id="85310"/>
    <lineage>
        <taxon>Eukaryota</taxon>
        <taxon>Metazoa</taxon>
        <taxon>Ecdysozoa</taxon>
        <taxon>Arthropoda</taxon>
        <taxon>Hexapoda</taxon>
        <taxon>Insecta</taxon>
        <taxon>Pterygota</taxon>
        <taxon>Neoptera</taxon>
        <taxon>Paraneoptera</taxon>
        <taxon>Hemiptera</taxon>
        <taxon>Heteroptera</taxon>
        <taxon>Panheteroptera</taxon>
        <taxon>Pentatomomorpha</taxon>
        <taxon>Pentatomoidea</taxon>
        <taxon>Pentatomidae</taxon>
        <taxon>Pentatominae</taxon>
        <taxon>Nezara</taxon>
    </lineage>
</organism>
<dbReference type="AlphaFoldDB" id="A0A9P0MN30"/>
<dbReference type="EMBL" id="OV725080">
    <property type="protein sequence ID" value="CAH1398874.1"/>
    <property type="molecule type" value="Genomic_DNA"/>
</dbReference>
<reference evidence="1" key="1">
    <citation type="submission" date="2022-01" db="EMBL/GenBank/DDBJ databases">
        <authorList>
            <person name="King R."/>
        </authorList>
    </citation>
    <scope>NUCLEOTIDE SEQUENCE</scope>
</reference>
<evidence type="ECO:0000313" key="2">
    <source>
        <dbReference type="Proteomes" id="UP001152798"/>
    </source>
</evidence>
<dbReference type="PANTHER" id="PTHR21163:SF1">
    <property type="entry name" value="PROTEIN G12"/>
    <property type="match status" value="1"/>
</dbReference>
<dbReference type="PANTHER" id="PTHR21163">
    <property type="entry name" value="PROTEIN G12"/>
    <property type="match status" value="1"/>
</dbReference>
<dbReference type="InterPro" id="IPR010629">
    <property type="entry name" value="Ins_allergen"/>
</dbReference>
<accession>A0A9P0MN30</accession>
<sequence>MCRYFIYIFGAILVNGVPIPRDNRNLVEQDVVELVEMVPFEKVMAIAIEYAIQDQQVKSLLGYLSGSKFKENVAAIEASPQFSDLAYMAELYNIDAYSLANKVNHVLDIPFVQPDVKRWPRSPGDGVVALVKDAMENVPLAEIKEAYKYKIDSNPQFKSLMERILSGEAKPYLEPVLESLPFRETKRDLEELGLPLAEIHEFLERILTDFFDLSIVSADHDCGYLRPRGSST</sequence>
<name>A0A9P0MN30_NEZVI</name>
<keyword evidence="2" id="KW-1185">Reference proteome</keyword>
<evidence type="ECO:0000313" key="1">
    <source>
        <dbReference type="EMBL" id="CAH1398874.1"/>
    </source>
</evidence>
<dbReference type="OrthoDB" id="7882129at2759"/>
<dbReference type="Pfam" id="PF06757">
    <property type="entry name" value="Ins_allergen_rp"/>
    <property type="match status" value="1"/>
</dbReference>
<gene>
    <name evidence="1" type="ORF">NEZAVI_LOCUS8443</name>
</gene>